<dbReference type="Gene3D" id="1.25.40.20">
    <property type="entry name" value="Ankyrin repeat-containing domain"/>
    <property type="match status" value="1"/>
</dbReference>
<gene>
    <name evidence="4" type="ORF">CLO192961_LOCUS328842</name>
</gene>
<dbReference type="Pfam" id="PF00023">
    <property type="entry name" value="Ank"/>
    <property type="match status" value="1"/>
</dbReference>
<dbReference type="Proteomes" id="UP000766486">
    <property type="component" value="Unassembled WGS sequence"/>
</dbReference>
<dbReference type="PANTHER" id="PTHR24141">
    <property type="entry name" value="2-5A-DEPENDENT RIBONUCLEASE"/>
    <property type="match status" value="1"/>
</dbReference>
<proteinExistence type="predicted"/>
<accession>A0ABY6UNL9</accession>
<feature type="repeat" description="ANK" evidence="3">
    <location>
        <begin position="237"/>
        <end position="269"/>
    </location>
</feature>
<dbReference type="EMBL" id="CABFNS010000851">
    <property type="protein sequence ID" value="VUC32598.1"/>
    <property type="molecule type" value="Genomic_DNA"/>
</dbReference>
<keyword evidence="5" id="KW-1185">Reference proteome</keyword>
<evidence type="ECO:0000256" key="3">
    <source>
        <dbReference type="PROSITE-ProRule" id="PRU00023"/>
    </source>
</evidence>
<dbReference type="PANTHER" id="PTHR24141:SF1">
    <property type="entry name" value="2-5A-DEPENDENT RIBONUCLEASE"/>
    <property type="match status" value="1"/>
</dbReference>
<evidence type="ECO:0000256" key="2">
    <source>
        <dbReference type="ARBA" id="ARBA00023043"/>
    </source>
</evidence>
<protein>
    <submittedName>
        <fullName evidence="4">Uncharacterized protein</fullName>
    </submittedName>
</protein>
<keyword evidence="2 3" id="KW-0040">ANK repeat</keyword>
<reference evidence="4 5" key="1">
    <citation type="submission" date="2019-06" db="EMBL/GenBank/DDBJ databases">
        <authorList>
            <person name="Broberg M."/>
        </authorList>
    </citation>
    <scope>NUCLEOTIDE SEQUENCE [LARGE SCALE GENOMIC DNA]</scope>
</reference>
<name>A0ABY6UNL9_BIOOC</name>
<evidence type="ECO:0000313" key="5">
    <source>
        <dbReference type="Proteomes" id="UP000766486"/>
    </source>
</evidence>
<organism evidence="4 5">
    <name type="scientific">Bionectria ochroleuca</name>
    <name type="common">Gliocladium roseum</name>
    <dbReference type="NCBI Taxonomy" id="29856"/>
    <lineage>
        <taxon>Eukaryota</taxon>
        <taxon>Fungi</taxon>
        <taxon>Dikarya</taxon>
        <taxon>Ascomycota</taxon>
        <taxon>Pezizomycotina</taxon>
        <taxon>Sordariomycetes</taxon>
        <taxon>Hypocreomycetidae</taxon>
        <taxon>Hypocreales</taxon>
        <taxon>Bionectriaceae</taxon>
        <taxon>Clonostachys</taxon>
    </lineage>
</organism>
<dbReference type="InterPro" id="IPR036770">
    <property type="entry name" value="Ankyrin_rpt-contain_sf"/>
</dbReference>
<dbReference type="SMART" id="SM00248">
    <property type="entry name" value="ANK"/>
    <property type="match status" value="3"/>
</dbReference>
<comment type="caution">
    <text evidence="4">The sequence shown here is derived from an EMBL/GenBank/DDBJ whole genome shotgun (WGS) entry which is preliminary data.</text>
</comment>
<dbReference type="PROSITE" id="PS50088">
    <property type="entry name" value="ANK_REPEAT"/>
    <property type="match status" value="1"/>
</dbReference>
<evidence type="ECO:0000313" key="4">
    <source>
        <dbReference type="EMBL" id="VUC32598.1"/>
    </source>
</evidence>
<dbReference type="PROSITE" id="PS50297">
    <property type="entry name" value="ANK_REP_REGION"/>
    <property type="match status" value="1"/>
</dbReference>
<dbReference type="InterPro" id="IPR002110">
    <property type="entry name" value="Ankyrin_rpt"/>
</dbReference>
<sequence>MENYAEDAYLNHEYANALLQAAADGDIRTLGPLISTCPPEVLHDELVVKMLERIPGQSSKELTLQLGKIIAQRVGRVRDFDVSVFTYSNLRDAMGIAIEKDETLFVDYLLRLSGPLDGQMPSYDRFRDKHVGPRSAIMMRVLVQHGLDINQRENGHTPLHHAFASPYAGDGMVQLIKCLASNMHDINQRDEHGYTPLHAWLQVTQEERWREREEVVLDITTHLLDNQASLTAREQETGDTPLHVAVQSGPTSLVELLLSRGADPNARNRSGETPLHDA</sequence>
<keyword evidence="1" id="KW-0677">Repeat</keyword>
<evidence type="ECO:0000256" key="1">
    <source>
        <dbReference type="ARBA" id="ARBA00022737"/>
    </source>
</evidence>
<dbReference type="SUPFAM" id="SSF48403">
    <property type="entry name" value="Ankyrin repeat"/>
    <property type="match status" value="1"/>
</dbReference>